<feature type="transmembrane region" description="Helical" evidence="8">
    <location>
        <begin position="389"/>
        <end position="409"/>
    </location>
</feature>
<feature type="transmembrane region" description="Helical" evidence="8">
    <location>
        <begin position="241"/>
        <end position="261"/>
    </location>
</feature>
<comment type="similarity">
    <text evidence="8">Belongs to the binding-protein-dependent transport system permease family.</text>
</comment>
<feature type="domain" description="ABC transmembrane type-1" evidence="9">
    <location>
        <begin position="350"/>
        <end position="542"/>
    </location>
</feature>
<dbReference type="PROSITE" id="PS50928">
    <property type="entry name" value="ABC_TM1"/>
    <property type="match status" value="2"/>
</dbReference>
<evidence type="ECO:0000313" key="11">
    <source>
        <dbReference type="Proteomes" id="UP001236559"/>
    </source>
</evidence>
<dbReference type="PANTHER" id="PTHR43357">
    <property type="entry name" value="INNER MEMBRANE ABC TRANSPORTER PERMEASE PROTEIN YDCV"/>
    <property type="match status" value="1"/>
</dbReference>
<evidence type="ECO:0000256" key="7">
    <source>
        <dbReference type="ARBA" id="ARBA00023136"/>
    </source>
</evidence>
<evidence type="ECO:0000259" key="9">
    <source>
        <dbReference type="PROSITE" id="PS50928"/>
    </source>
</evidence>
<keyword evidence="3" id="KW-1003">Cell membrane</keyword>
<accession>A0ABU0ATB9</accession>
<sequence length="551" mass="61452">MKFFKKNLNLIIIGVILIFLIIAPLLSVFLKAVIIDGKLNLSFSLEVFSKNENLQMILNSLLLGILVVIVSTLIAGPLAFLFSRTELANKKIFEILFLIPFMTPPYIASMGWILFMQKNGLLQQIVPMFKGSENWFFTLAGLVLVMSLHIFPFMLTILKNAMANIPNSLLEAAKVFGANSKIRMIKIFLPLLYSNFAIGGLLVFVKTLSEYGTPSTLGKRIGFSVFTTDIHKYASIAPVDFGKSAALASLLMGICIFMWLMQNIITKKASYNLVGGKGLKVSLIKLEKGKKFLAYLYIFLVIFISIIIPYFSIISSSLIKLRGIGFKMGNFTTANYHELFFESQKGMEAIKNSFLLAFCSATICVIFGTLIVTMIFYSKNKLGKTIEGIGLLPEMLPGIVIVIGIMIFWNRLYKILPLYNTMGIMVLAYVILFLPYTISYVTSGYTQISENLVAAGKVFGASPLYIFRKINLPLILKSVFSAWMMTFIIGLRELVTASLISPPNKLVISTFIVREFEQGSISLGMAMALITVLITTTSLILVRLFLERKKI</sequence>
<keyword evidence="2 8" id="KW-0813">Transport</keyword>
<dbReference type="Proteomes" id="UP001236559">
    <property type="component" value="Unassembled WGS sequence"/>
</dbReference>
<dbReference type="Pfam" id="PF00528">
    <property type="entry name" value="BPD_transp_1"/>
    <property type="match status" value="2"/>
</dbReference>
<feature type="transmembrane region" description="Helical" evidence="8">
    <location>
        <begin position="521"/>
        <end position="546"/>
    </location>
</feature>
<feature type="transmembrane region" description="Helical" evidence="8">
    <location>
        <begin position="54"/>
        <end position="83"/>
    </location>
</feature>
<feature type="transmembrane region" description="Helical" evidence="8">
    <location>
        <begin position="135"/>
        <end position="158"/>
    </location>
</feature>
<feature type="transmembrane region" description="Helical" evidence="8">
    <location>
        <begin position="292"/>
        <end position="313"/>
    </location>
</feature>
<dbReference type="RefSeq" id="WP_307494932.1">
    <property type="nucleotide sequence ID" value="NZ_JAUSTN010000002.1"/>
</dbReference>
<organism evidence="10 11">
    <name type="scientific">Peptoniphilus koenoeneniae</name>
    <dbReference type="NCBI Taxonomy" id="507751"/>
    <lineage>
        <taxon>Bacteria</taxon>
        <taxon>Bacillati</taxon>
        <taxon>Bacillota</taxon>
        <taxon>Tissierellia</taxon>
        <taxon>Tissierellales</taxon>
        <taxon>Peptoniphilaceae</taxon>
        <taxon>Peptoniphilus</taxon>
    </lineage>
</organism>
<evidence type="ECO:0000313" key="10">
    <source>
        <dbReference type="EMBL" id="MDQ0274511.1"/>
    </source>
</evidence>
<dbReference type="EMBL" id="JAUSTN010000002">
    <property type="protein sequence ID" value="MDQ0274511.1"/>
    <property type="molecule type" value="Genomic_DNA"/>
</dbReference>
<feature type="transmembrane region" description="Helical" evidence="8">
    <location>
        <begin position="95"/>
        <end position="115"/>
    </location>
</feature>
<comment type="subcellular location">
    <subcellularLocation>
        <location evidence="1">Cell inner membrane</location>
        <topology evidence="1">Multi-pass membrane protein</topology>
    </subcellularLocation>
    <subcellularLocation>
        <location evidence="8">Cell membrane</location>
        <topology evidence="8">Multi-pass membrane protein</topology>
    </subcellularLocation>
</comment>
<keyword evidence="5 8" id="KW-0812">Transmembrane</keyword>
<evidence type="ECO:0000256" key="3">
    <source>
        <dbReference type="ARBA" id="ARBA00022475"/>
    </source>
</evidence>
<evidence type="ECO:0000256" key="1">
    <source>
        <dbReference type="ARBA" id="ARBA00004429"/>
    </source>
</evidence>
<keyword evidence="11" id="KW-1185">Reference proteome</keyword>
<keyword evidence="7 8" id="KW-0472">Membrane</keyword>
<proteinExistence type="inferred from homology"/>
<keyword evidence="4" id="KW-0997">Cell inner membrane</keyword>
<gene>
    <name evidence="10" type="ORF">J2S72_000519</name>
</gene>
<feature type="domain" description="ABC transmembrane type-1" evidence="9">
    <location>
        <begin position="57"/>
        <end position="262"/>
    </location>
</feature>
<dbReference type="InterPro" id="IPR035906">
    <property type="entry name" value="MetI-like_sf"/>
</dbReference>
<keyword evidence="6 8" id="KW-1133">Transmembrane helix</keyword>
<evidence type="ECO:0000256" key="4">
    <source>
        <dbReference type="ARBA" id="ARBA00022519"/>
    </source>
</evidence>
<dbReference type="InterPro" id="IPR000515">
    <property type="entry name" value="MetI-like"/>
</dbReference>
<evidence type="ECO:0000256" key="8">
    <source>
        <dbReference type="RuleBase" id="RU363032"/>
    </source>
</evidence>
<dbReference type="PANTHER" id="PTHR43357:SF3">
    <property type="entry name" value="FE(3+)-TRANSPORT SYSTEM PERMEASE PROTEIN FBPB 2"/>
    <property type="match status" value="1"/>
</dbReference>
<feature type="transmembrane region" description="Helical" evidence="8">
    <location>
        <begin position="354"/>
        <end position="377"/>
    </location>
</feature>
<feature type="transmembrane region" description="Helical" evidence="8">
    <location>
        <begin position="474"/>
        <end position="501"/>
    </location>
</feature>
<protein>
    <submittedName>
        <fullName evidence="10">Iron(III) transport system permease protein</fullName>
    </submittedName>
</protein>
<comment type="caution">
    <text evidence="10">The sequence shown here is derived from an EMBL/GenBank/DDBJ whole genome shotgun (WGS) entry which is preliminary data.</text>
</comment>
<dbReference type="SUPFAM" id="SSF161098">
    <property type="entry name" value="MetI-like"/>
    <property type="match status" value="2"/>
</dbReference>
<evidence type="ECO:0000256" key="2">
    <source>
        <dbReference type="ARBA" id="ARBA00022448"/>
    </source>
</evidence>
<evidence type="ECO:0000256" key="5">
    <source>
        <dbReference type="ARBA" id="ARBA00022692"/>
    </source>
</evidence>
<evidence type="ECO:0000256" key="6">
    <source>
        <dbReference type="ARBA" id="ARBA00022989"/>
    </source>
</evidence>
<reference evidence="10 11" key="1">
    <citation type="submission" date="2023-07" db="EMBL/GenBank/DDBJ databases">
        <title>Genomic Encyclopedia of Type Strains, Phase IV (KMG-IV): sequencing the most valuable type-strain genomes for metagenomic binning, comparative biology and taxonomic classification.</title>
        <authorList>
            <person name="Goeker M."/>
        </authorList>
    </citation>
    <scope>NUCLEOTIDE SEQUENCE [LARGE SCALE GENOMIC DNA]</scope>
    <source>
        <strain evidence="10 11">DSM 22616</strain>
    </source>
</reference>
<feature type="transmembrane region" description="Helical" evidence="8">
    <location>
        <begin position="415"/>
        <end position="438"/>
    </location>
</feature>
<dbReference type="Gene3D" id="1.10.3720.10">
    <property type="entry name" value="MetI-like"/>
    <property type="match status" value="2"/>
</dbReference>
<dbReference type="CDD" id="cd06261">
    <property type="entry name" value="TM_PBP2"/>
    <property type="match status" value="2"/>
</dbReference>
<feature type="transmembrane region" description="Helical" evidence="8">
    <location>
        <begin position="187"/>
        <end position="205"/>
    </location>
</feature>
<name>A0ABU0ATB9_9FIRM</name>
<feature type="transmembrane region" description="Helical" evidence="8">
    <location>
        <begin position="12"/>
        <end position="34"/>
    </location>
</feature>